<gene>
    <name evidence="1" type="ORF">BDP27DRAFT_1331103</name>
</gene>
<comment type="caution">
    <text evidence="1">The sequence shown here is derived from an EMBL/GenBank/DDBJ whole genome shotgun (WGS) entry which is preliminary data.</text>
</comment>
<protein>
    <submittedName>
        <fullName evidence="1">Uncharacterized protein</fullName>
    </submittedName>
</protein>
<dbReference type="AlphaFoldDB" id="A0A9P5U5W1"/>
<proteinExistence type="predicted"/>
<evidence type="ECO:0000313" key="2">
    <source>
        <dbReference type="Proteomes" id="UP000772434"/>
    </source>
</evidence>
<accession>A0A9P5U5W1</accession>
<dbReference type="Proteomes" id="UP000772434">
    <property type="component" value="Unassembled WGS sequence"/>
</dbReference>
<sequence>MLYPGDISLVPTGLTTKAIKLTHPVSIVSLDSRVTYPPAPLSPLNWDECLWQFWLDTYDRIGRINGTVNGIQEEKALGIFAVCCRSAQKNAVSLPYLFRKLISNKVQD</sequence>
<name>A0A9P5U5W1_9AGAR</name>
<dbReference type="OrthoDB" id="3061538at2759"/>
<evidence type="ECO:0000313" key="1">
    <source>
        <dbReference type="EMBL" id="KAF9066183.1"/>
    </source>
</evidence>
<dbReference type="EMBL" id="JADNRY010000092">
    <property type="protein sequence ID" value="KAF9066183.1"/>
    <property type="molecule type" value="Genomic_DNA"/>
</dbReference>
<organism evidence="1 2">
    <name type="scientific">Rhodocollybia butyracea</name>
    <dbReference type="NCBI Taxonomy" id="206335"/>
    <lineage>
        <taxon>Eukaryota</taxon>
        <taxon>Fungi</taxon>
        <taxon>Dikarya</taxon>
        <taxon>Basidiomycota</taxon>
        <taxon>Agaricomycotina</taxon>
        <taxon>Agaricomycetes</taxon>
        <taxon>Agaricomycetidae</taxon>
        <taxon>Agaricales</taxon>
        <taxon>Marasmiineae</taxon>
        <taxon>Omphalotaceae</taxon>
        <taxon>Rhodocollybia</taxon>
    </lineage>
</organism>
<reference evidence="1" key="1">
    <citation type="submission" date="2020-11" db="EMBL/GenBank/DDBJ databases">
        <authorList>
            <consortium name="DOE Joint Genome Institute"/>
            <person name="Ahrendt S."/>
            <person name="Riley R."/>
            <person name="Andreopoulos W."/>
            <person name="Labutti K."/>
            <person name="Pangilinan J."/>
            <person name="Ruiz-Duenas F.J."/>
            <person name="Barrasa J.M."/>
            <person name="Sanchez-Garcia M."/>
            <person name="Camarero S."/>
            <person name="Miyauchi S."/>
            <person name="Serrano A."/>
            <person name="Linde D."/>
            <person name="Babiker R."/>
            <person name="Drula E."/>
            <person name="Ayuso-Fernandez I."/>
            <person name="Pacheco R."/>
            <person name="Padilla G."/>
            <person name="Ferreira P."/>
            <person name="Barriuso J."/>
            <person name="Kellner H."/>
            <person name="Castanera R."/>
            <person name="Alfaro M."/>
            <person name="Ramirez L."/>
            <person name="Pisabarro A.G."/>
            <person name="Kuo A."/>
            <person name="Tritt A."/>
            <person name="Lipzen A."/>
            <person name="He G."/>
            <person name="Yan M."/>
            <person name="Ng V."/>
            <person name="Cullen D."/>
            <person name="Martin F."/>
            <person name="Rosso M.-N."/>
            <person name="Henrissat B."/>
            <person name="Hibbett D."/>
            <person name="Martinez A.T."/>
            <person name="Grigoriev I.V."/>
        </authorList>
    </citation>
    <scope>NUCLEOTIDE SEQUENCE</scope>
    <source>
        <strain evidence="1">AH 40177</strain>
    </source>
</reference>
<keyword evidence="2" id="KW-1185">Reference proteome</keyword>